<evidence type="ECO:0000313" key="3">
    <source>
        <dbReference type="RefSeq" id="XP_022426645.1"/>
    </source>
</evidence>
<organism evidence="2 3">
    <name type="scientific">Delphinapterus leucas</name>
    <name type="common">Beluga whale</name>
    <dbReference type="NCBI Taxonomy" id="9749"/>
    <lineage>
        <taxon>Eukaryota</taxon>
        <taxon>Metazoa</taxon>
        <taxon>Chordata</taxon>
        <taxon>Craniata</taxon>
        <taxon>Vertebrata</taxon>
        <taxon>Euteleostomi</taxon>
        <taxon>Mammalia</taxon>
        <taxon>Eutheria</taxon>
        <taxon>Laurasiatheria</taxon>
        <taxon>Artiodactyla</taxon>
        <taxon>Whippomorpha</taxon>
        <taxon>Cetacea</taxon>
        <taxon>Odontoceti</taxon>
        <taxon>Monodontidae</taxon>
        <taxon>Delphinapterus</taxon>
    </lineage>
</organism>
<feature type="compositionally biased region" description="Low complexity" evidence="1">
    <location>
        <begin position="247"/>
        <end position="262"/>
    </location>
</feature>
<feature type="region of interest" description="Disordered" evidence="1">
    <location>
        <begin position="375"/>
        <end position="428"/>
    </location>
</feature>
<accession>A0A2Y9MXM6</accession>
<feature type="compositionally biased region" description="Low complexity" evidence="1">
    <location>
        <begin position="201"/>
        <end position="229"/>
    </location>
</feature>
<protein>
    <submittedName>
        <fullName evidence="3">Collagen alpha-1(II) chain-like</fullName>
    </submittedName>
</protein>
<dbReference type="AlphaFoldDB" id="A0A2Y9MXM6"/>
<name>A0A2Y9MXM6_DELLE</name>
<feature type="compositionally biased region" description="Low complexity" evidence="1">
    <location>
        <begin position="167"/>
        <end position="186"/>
    </location>
</feature>
<feature type="compositionally biased region" description="Low complexity" evidence="1">
    <location>
        <begin position="119"/>
        <end position="132"/>
    </location>
</feature>
<reference evidence="3" key="1">
    <citation type="submission" date="2025-08" db="UniProtKB">
        <authorList>
            <consortium name="RefSeq"/>
        </authorList>
    </citation>
    <scope>IDENTIFICATION</scope>
    <source>
        <tissue evidence="3">Blood</tissue>
    </source>
</reference>
<proteinExistence type="predicted"/>
<feature type="region of interest" description="Disordered" evidence="1">
    <location>
        <begin position="156"/>
        <end position="348"/>
    </location>
</feature>
<dbReference type="GeneID" id="111173395"/>
<evidence type="ECO:0000256" key="1">
    <source>
        <dbReference type="SAM" id="MobiDB-lite"/>
    </source>
</evidence>
<feature type="region of interest" description="Disordered" evidence="1">
    <location>
        <begin position="73"/>
        <end position="140"/>
    </location>
</feature>
<dbReference type="KEGG" id="dle:111173395"/>
<keyword evidence="2" id="KW-1185">Reference proteome</keyword>
<dbReference type="Proteomes" id="UP000248483">
    <property type="component" value="Unplaced"/>
</dbReference>
<dbReference type="InParanoid" id="A0A2Y9MXM6"/>
<gene>
    <name evidence="3" type="primary">LOC111173395</name>
</gene>
<sequence>MRRGGSMDTDLLCVILRPRWCGGGAGPLESGLLFKQNSRVHVCACVCLRRPSPLGPKEGSGSFSLPAGGASLQAASGVNRQEPAVHPQPAPRARAGRGASRRGQRKLDGAPGGGPGARPPAGLGEESRASGASGRGRRAGLERGCARGLAGAPGFLGAGPLPPPPGRHAASSFPPASARPGPGALSLHLSRRAGGSGGASREGAAPRGQRPGRGLAPGASGSPRAPPGRTRALGLTRLGYGAGEVGAGSLRGPSGALLAGPGPASPGGPGAPAAAGWGRECPPRALRPLSGRRVAFARRPNVVGAKPRQPLPFRLAGRARPPSDASRGRSWRPPARGATAWKPTPRRLGLPFQVQRVSGCSSSPSWDAPASLFGPQVWLRGPPSPPYPFRGGEAERRLAARAGRRNSLPGTRRGAEVSRCRQDRWSSL</sequence>
<feature type="compositionally biased region" description="Basic and acidic residues" evidence="1">
    <location>
        <begin position="413"/>
        <end position="428"/>
    </location>
</feature>
<dbReference type="RefSeq" id="XP_022426645.1">
    <property type="nucleotide sequence ID" value="XM_022570937.2"/>
</dbReference>
<evidence type="ECO:0000313" key="2">
    <source>
        <dbReference type="Proteomes" id="UP000248483"/>
    </source>
</evidence>